<name>A0A165AJI2_9CRUS</name>
<keyword evidence="1" id="KW-0812">Transmembrane</keyword>
<comment type="caution">
    <text evidence="3">The sequence shown here is derived from an EMBL/GenBank/DDBJ whole genome shotgun (WGS) entry which is preliminary data.</text>
</comment>
<dbReference type="InterPro" id="IPR001660">
    <property type="entry name" value="SAM"/>
</dbReference>
<dbReference type="SUPFAM" id="SSF47769">
    <property type="entry name" value="SAM/Pointed domain"/>
    <property type="match status" value="1"/>
</dbReference>
<dbReference type="InterPro" id="IPR013761">
    <property type="entry name" value="SAM/pointed_sf"/>
</dbReference>
<evidence type="ECO:0000313" key="3">
    <source>
        <dbReference type="EMBL" id="KZS17764.1"/>
    </source>
</evidence>
<gene>
    <name evidence="3" type="ORF">APZ42_016191</name>
</gene>
<evidence type="ECO:0000259" key="2">
    <source>
        <dbReference type="SMART" id="SM00454"/>
    </source>
</evidence>
<evidence type="ECO:0000313" key="4">
    <source>
        <dbReference type="Proteomes" id="UP000076858"/>
    </source>
</evidence>
<dbReference type="PANTHER" id="PTHR31912">
    <property type="entry name" value="IP13529P"/>
    <property type="match status" value="1"/>
</dbReference>
<dbReference type="OrthoDB" id="6780149at2759"/>
<keyword evidence="4" id="KW-1185">Reference proteome</keyword>
<dbReference type="AlphaFoldDB" id="A0A165AJI2"/>
<dbReference type="EMBL" id="LRGB01000571">
    <property type="protein sequence ID" value="KZS17764.1"/>
    <property type="molecule type" value="Genomic_DNA"/>
</dbReference>
<organism evidence="3 4">
    <name type="scientific">Daphnia magna</name>
    <dbReference type="NCBI Taxonomy" id="35525"/>
    <lineage>
        <taxon>Eukaryota</taxon>
        <taxon>Metazoa</taxon>
        <taxon>Ecdysozoa</taxon>
        <taxon>Arthropoda</taxon>
        <taxon>Crustacea</taxon>
        <taxon>Branchiopoda</taxon>
        <taxon>Diplostraca</taxon>
        <taxon>Cladocera</taxon>
        <taxon>Anomopoda</taxon>
        <taxon>Daphniidae</taxon>
        <taxon>Daphnia</taxon>
    </lineage>
</organism>
<reference evidence="3 4" key="1">
    <citation type="submission" date="2016-03" db="EMBL/GenBank/DDBJ databases">
        <title>EvidentialGene: Evidence-directed Construction of Genes on Genomes.</title>
        <authorList>
            <person name="Gilbert D.G."/>
            <person name="Choi J.-H."/>
            <person name="Mockaitis K."/>
            <person name="Colbourne J."/>
            <person name="Pfrender M."/>
        </authorList>
    </citation>
    <scope>NUCLEOTIDE SEQUENCE [LARGE SCALE GENOMIC DNA]</scope>
    <source>
        <strain evidence="3 4">Xinb3</strain>
        <tissue evidence="3">Complete organism</tissue>
    </source>
</reference>
<evidence type="ECO:0000256" key="1">
    <source>
        <dbReference type="SAM" id="Phobius"/>
    </source>
</evidence>
<proteinExistence type="predicted"/>
<feature type="transmembrane region" description="Helical" evidence="1">
    <location>
        <begin position="403"/>
        <end position="427"/>
    </location>
</feature>
<keyword evidence="1" id="KW-0472">Membrane</keyword>
<keyword evidence="1" id="KW-1133">Transmembrane helix</keyword>
<accession>A0A165AJI2</accession>
<dbReference type="PANTHER" id="PTHR31912:SF34">
    <property type="entry name" value="NOTOCHORD-RELATED PROTEIN"/>
    <property type="match status" value="1"/>
</dbReference>
<dbReference type="Proteomes" id="UP000076858">
    <property type="component" value="Unassembled WGS sequence"/>
</dbReference>
<sequence>MSSVEKRRSDFSCFKCEKIIPGPYTELSRHFRIQHGFKTADHFQFSFPNEIFFGSQEQHLRNKNGICSSRQVPHTFQYISLRSTLTALFSNEEFFSAFFSEKGSTDGFIRSHRDSSHYSTHEFFKRYPYAVRLQIFYDDVDLVNPLGTKVKKHEIGNFCFVILNLPPLLNSSFKNIHPFAIVKTQHWKKYGFGIVIKEFMKEITILESEGGMLLDIPSRSNFRVHGTIATLCADTKGAHEIGGFMSPSATKLCRLCNIERSAIPNHATTDSIVFRTRQSIDDGVQRVLHCPEEYPNGDSSTDCMHDFAEGIIPFFLKLCLREWVVNKREYGLTADFINKRISFFHYGSYDSENKPSEKFSDAILRAEGNYNIKQRAAQSLCLMRHFPLLFGDRIANNDPHYQFVLLFLQIMDIVFAPAITLAHIYILKDLIFVLFEKFNLLFPNVQPINKMHHLIHYHDIMRLHGPPTRYWCMRFEAFHYVIKRRAQFIGNYVNICISMAVHVQRLHCLNFIEDKLISTKPVFGRMLNPEVEISSPNWVVIAGWKYHHGGILVINKSFETSIMSVVRTVEFDAHYYVFVVENKTLDKTIVLNIVECLRNEPLDLLFIQSYMDCNPEKIKLWTVLEVEENLKKQGFGENITSILKGNEIDGEALLLLNNADVLNMGFKIGPAAKFRNFLESLKIPLNNNPSTHSEHPASTLTVGTNVCSGQESELESPVAHVLHETTSDESVELNVMEVLRKCPAGRLIISEYLGRD</sequence>
<dbReference type="Gene3D" id="1.10.150.50">
    <property type="entry name" value="Transcription Factor, Ets-1"/>
    <property type="match status" value="1"/>
</dbReference>
<feature type="domain" description="SAM" evidence="2">
    <location>
        <begin position="618"/>
        <end position="684"/>
    </location>
</feature>
<dbReference type="SMART" id="SM00454">
    <property type="entry name" value="SAM"/>
    <property type="match status" value="1"/>
</dbReference>
<protein>
    <recommendedName>
        <fullName evidence="2">SAM domain-containing protein</fullName>
    </recommendedName>
</protein>